<evidence type="ECO:0000256" key="2">
    <source>
        <dbReference type="ARBA" id="ARBA00022528"/>
    </source>
</evidence>
<evidence type="ECO:0000256" key="1">
    <source>
        <dbReference type="ARBA" id="ARBA00004334"/>
    </source>
</evidence>
<proteinExistence type="inferred from homology"/>
<comment type="subcellular location">
    <subcellularLocation>
        <location evidence="1">Plastid</location>
        <location evidence="1">Chloroplast thylakoid membrane</location>
    </subcellularLocation>
</comment>
<dbReference type="InterPro" id="IPR008797">
    <property type="entry name" value="PSII_PsbQ"/>
</dbReference>
<dbReference type="InterPro" id="IPR023222">
    <property type="entry name" value="PsbQ-like_dom_sf"/>
</dbReference>
<keyword evidence="3" id="KW-0934">Plastid</keyword>
<dbReference type="InterPro" id="IPR054099">
    <property type="entry name" value="PSII_PsbQ_pln"/>
</dbReference>
<keyword evidence="4" id="KW-0809">Transit peptide</keyword>
<accession>A0A1D1ZHD5</accession>
<evidence type="ECO:0000256" key="4">
    <source>
        <dbReference type="ARBA" id="ARBA00022946"/>
    </source>
</evidence>
<keyword evidence="2" id="KW-0150">Chloroplast</keyword>
<keyword evidence="5" id="KW-0793">Thylakoid</keyword>
<evidence type="ECO:0000256" key="7">
    <source>
        <dbReference type="ARBA" id="ARBA00035649"/>
    </source>
</evidence>
<comment type="similarity">
    <text evidence="7">Belongs to the PsbQ family.</text>
</comment>
<dbReference type="GO" id="GO:0019898">
    <property type="term" value="C:extrinsic component of membrane"/>
    <property type="evidence" value="ECO:0007669"/>
    <property type="project" value="InterPro"/>
</dbReference>
<protein>
    <submittedName>
        <fullName evidence="8">Oxygen-evolving enhancer protein 3-2, chloroplastic</fullName>
    </submittedName>
</protein>
<dbReference type="Pfam" id="PF05757">
    <property type="entry name" value="PsbQ"/>
    <property type="match status" value="1"/>
</dbReference>
<evidence type="ECO:0000256" key="3">
    <source>
        <dbReference type="ARBA" id="ARBA00022640"/>
    </source>
</evidence>
<dbReference type="GO" id="GO:0009767">
    <property type="term" value="P:photosynthetic electron transport chain"/>
    <property type="evidence" value="ECO:0007669"/>
    <property type="project" value="TreeGrafter"/>
</dbReference>
<gene>
    <name evidence="8" type="primary">PSBQ2_2</name>
    <name evidence="8" type="ORF">g.78142</name>
</gene>
<evidence type="ECO:0000256" key="6">
    <source>
        <dbReference type="ARBA" id="ARBA00023136"/>
    </source>
</evidence>
<keyword evidence="6" id="KW-0472">Membrane</keyword>
<dbReference type="GO" id="GO:0009654">
    <property type="term" value="C:photosystem II oxygen evolving complex"/>
    <property type="evidence" value="ECO:0007669"/>
    <property type="project" value="InterPro"/>
</dbReference>
<dbReference type="EMBL" id="GDJX01001668">
    <property type="protein sequence ID" value="JAT66268.1"/>
    <property type="molecule type" value="Transcribed_RNA"/>
</dbReference>
<sequence>MEGTECGGNMYRIRECASDLLLSMEDELAGGDEGAWELMGRDLRLKSTFLFCDLTRLISAAGDGDLKRSLTALANRLFHHMEELARAVKSRSVPQTQSCYTDAAVVLHEVVAAMVPFSLGKKPAITQ</sequence>
<dbReference type="Gene3D" id="1.20.120.290">
    <property type="entry name" value="Oxygen-evolving enhancer protein 3 (PsbQ), four-helix up-down bundle"/>
    <property type="match status" value="1"/>
</dbReference>
<organism evidence="8">
    <name type="scientific">Anthurium amnicola</name>
    <dbReference type="NCBI Taxonomy" id="1678845"/>
    <lineage>
        <taxon>Eukaryota</taxon>
        <taxon>Viridiplantae</taxon>
        <taxon>Streptophyta</taxon>
        <taxon>Embryophyta</taxon>
        <taxon>Tracheophyta</taxon>
        <taxon>Spermatophyta</taxon>
        <taxon>Magnoliopsida</taxon>
        <taxon>Liliopsida</taxon>
        <taxon>Araceae</taxon>
        <taxon>Pothoideae</taxon>
        <taxon>Potheae</taxon>
        <taxon>Anthurium</taxon>
    </lineage>
</organism>
<reference evidence="8" key="1">
    <citation type="submission" date="2015-07" db="EMBL/GenBank/DDBJ databases">
        <title>Transcriptome Assembly of Anthurium amnicola.</title>
        <authorList>
            <person name="Suzuki J."/>
        </authorList>
    </citation>
    <scope>NUCLEOTIDE SEQUENCE</scope>
</reference>
<dbReference type="GO" id="GO:0005509">
    <property type="term" value="F:calcium ion binding"/>
    <property type="evidence" value="ECO:0007669"/>
    <property type="project" value="InterPro"/>
</dbReference>
<dbReference type="PANTHER" id="PTHR33399">
    <property type="entry name" value="OXYGEN-EVOLVING ENHANCER PROTEIN 3-1, CHLOROPLASTIC"/>
    <property type="match status" value="1"/>
</dbReference>
<name>A0A1D1ZHD5_9ARAE</name>
<dbReference type="SUPFAM" id="SSF101112">
    <property type="entry name" value="Oxygen-evolving enhancer protein 3"/>
    <property type="match status" value="1"/>
</dbReference>
<dbReference type="AlphaFoldDB" id="A0A1D1ZHD5"/>
<dbReference type="PANTHER" id="PTHR33399:SF8">
    <property type="entry name" value="OS04G0522800 PROTEIN"/>
    <property type="match status" value="1"/>
</dbReference>
<evidence type="ECO:0000313" key="8">
    <source>
        <dbReference type="EMBL" id="JAT66268.1"/>
    </source>
</evidence>
<dbReference type="GO" id="GO:0009535">
    <property type="term" value="C:chloroplast thylakoid membrane"/>
    <property type="evidence" value="ECO:0007669"/>
    <property type="project" value="UniProtKB-SubCell"/>
</dbReference>
<evidence type="ECO:0000256" key="5">
    <source>
        <dbReference type="ARBA" id="ARBA00023078"/>
    </source>
</evidence>